<sequence>MPSELLLAGEPAGSVGGDLLALLAAVALLGGNAFFVGAEFSLVSARRDRLEAMAQAGVGGARTVLRATGDLSRMLAASQLGITICSLLLGRLGEPAVAHLIERPFVWLGLPEAVLHPAAFAISLGIVVIAHILLGEMVPKNIAIAGPERTAIWLVPPFLVFTTVMRPLINLFNFLANGVLRLMGVEPRDELEAAFTSGELADLIAESGREGLLDDDESSRLTRTLHSVEATVADVMVPLSELVTLPARPTVGDVAEVVERTGFSRFPLRGQDRRLTGYLHVKDVLDLIDDPSAPVPPQRIRGLPEVAVDARLDDALAVLRRPGAHLGRAVDRGGHTVGLVALEDLIEHVVGTVRDGTHAGPERTGASPTAPRQDRG</sequence>
<feature type="domain" description="CBS" evidence="11">
    <location>
        <begin position="236"/>
        <end position="295"/>
    </location>
</feature>
<dbReference type="Pfam" id="PF01595">
    <property type="entry name" value="CNNM"/>
    <property type="match status" value="1"/>
</dbReference>
<feature type="transmembrane region" description="Helical" evidence="10">
    <location>
        <begin position="20"/>
        <end position="43"/>
    </location>
</feature>
<keyword evidence="4" id="KW-0677">Repeat</keyword>
<feature type="region of interest" description="Disordered" evidence="9">
    <location>
        <begin position="353"/>
        <end position="376"/>
    </location>
</feature>
<keyword evidence="2" id="KW-1003">Cell membrane</keyword>
<evidence type="ECO:0000256" key="7">
    <source>
        <dbReference type="PROSITE-ProRule" id="PRU00703"/>
    </source>
</evidence>
<evidence type="ECO:0000259" key="12">
    <source>
        <dbReference type="PROSITE" id="PS51846"/>
    </source>
</evidence>
<keyword evidence="3 8" id="KW-0812">Transmembrane</keyword>
<evidence type="ECO:0000313" key="13">
    <source>
        <dbReference type="EMBL" id="SHJ96136.1"/>
    </source>
</evidence>
<evidence type="ECO:0000256" key="3">
    <source>
        <dbReference type="ARBA" id="ARBA00022692"/>
    </source>
</evidence>
<evidence type="ECO:0000256" key="4">
    <source>
        <dbReference type="ARBA" id="ARBA00022737"/>
    </source>
</evidence>
<evidence type="ECO:0000256" key="9">
    <source>
        <dbReference type="SAM" id="MobiDB-lite"/>
    </source>
</evidence>
<evidence type="ECO:0000313" key="14">
    <source>
        <dbReference type="Proteomes" id="UP000184363"/>
    </source>
</evidence>
<dbReference type="Gene3D" id="3.10.580.10">
    <property type="entry name" value="CBS-domain"/>
    <property type="match status" value="1"/>
</dbReference>
<evidence type="ECO:0000256" key="8">
    <source>
        <dbReference type="PROSITE-ProRule" id="PRU01193"/>
    </source>
</evidence>
<dbReference type="SUPFAM" id="SSF54631">
    <property type="entry name" value="CBS-domain pair"/>
    <property type="match status" value="1"/>
</dbReference>
<dbReference type="InterPro" id="IPR002550">
    <property type="entry name" value="CNNM"/>
</dbReference>
<dbReference type="PANTHER" id="PTHR43099">
    <property type="entry name" value="UPF0053 PROTEIN YRKA"/>
    <property type="match status" value="1"/>
</dbReference>
<dbReference type="InterPro" id="IPR051676">
    <property type="entry name" value="UPF0053_domain"/>
</dbReference>
<evidence type="ECO:0000256" key="5">
    <source>
        <dbReference type="ARBA" id="ARBA00022989"/>
    </source>
</evidence>
<feature type="transmembrane region" description="Helical" evidence="10">
    <location>
        <begin position="74"/>
        <end position="93"/>
    </location>
</feature>
<organism evidence="13 14">
    <name type="scientific">Pseudonocardia thermophila</name>
    <dbReference type="NCBI Taxonomy" id="1848"/>
    <lineage>
        <taxon>Bacteria</taxon>
        <taxon>Bacillati</taxon>
        <taxon>Actinomycetota</taxon>
        <taxon>Actinomycetes</taxon>
        <taxon>Pseudonocardiales</taxon>
        <taxon>Pseudonocardiaceae</taxon>
        <taxon>Pseudonocardia</taxon>
    </lineage>
</organism>
<dbReference type="RefSeq" id="WP_407691640.1">
    <property type="nucleotide sequence ID" value="NZ_CALGVN010000012.1"/>
</dbReference>
<keyword evidence="14" id="KW-1185">Reference proteome</keyword>
<dbReference type="Proteomes" id="UP000184363">
    <property type="component" value="Unassembled WGS sequence"/>
</dbReference>
<evidence type="ECO:0000256" key="6">
    <source>
        <dbReference type="ARBA" id="ARBA00023136"/>
    </source>
</evidence>
<dbReference type="InterPro" id="IPR046342">
    <property type="entry name" value="CBS_dom_sf"/>
</dbReference>
<gene>
    <name evidence="13" type="ORF">SAMN05443637_101303</name>
</gene>
<proteinExistence type="predicted"/>
<protein>
    <submittedName>
        <fullName evidence="13">Hemolysin, contains CBS domains</fullName>
    </submittedName>
</protein>
<dbReference type="PROSITE" id="PS51846">
    <property type="entry name" value="CNNM"/>
    <property type="match status" value="1"/>
</dbReference>
<evidence type="ECO:0000256" key="10">
    <source>
        <dbReference type="SAM" id="Phobius"/>
    </source>
</evidence>
<dbReference type="PANTHER" id="PTHR43099:SF5">
    <property type="entry name" value="HLYC_CORC FAMILY TRANSPORTER"/>
    <property type="match status" value="1"/>
</dbReference>
<comment type="subcellular location">
    <subcellularLocation>
        <location evidence="1">Cell membrane</location>
        <topology evidence="1">Multi-pass membrane protein</topology>
    </subcellularLocation>
</comment>
<keyword evidence="7" id="KW-0129">CBS domain</keyword>
<reference evidence="13 14" key="1">
    <citation type="submission" date="2016-11" db="EMBL/GenBank/DDBJ databases">
        <authorList>
            <person name="Jaros S."/>
            <person name="Januszkiewicz K."/>
            <person name="Wedrychowicz H."/>
        </authorList>
    </citation>
    <scope>NUCLEOTIDE SEQUENCE [LARGE SCALE GENOMIC DNA]</scope>
    <source>
        <strain evidence="13 14">DSM 43832</strain>
    </source>
</reference>
<dbReference type="InterPro" id="IPR000644">
    <property type="entry name" value="CBS_dom"/>
</dbReference>
<name>A0A1M6NKE3_PSETH</name>
<feature type="domain" description="CNNM transmembrane" evidence="12">
    <location>
        <begin position="14"/>
        <end position="217"/>
    </location>
</feature>
<dbReference type="STRING" id="1848.SAMN05443637_101303"/>
<dbReference type="GO" id="GO:0005886">
    <property type="term" value="C:plasma membrane"/>
    <property type="evidence" value="ECO:0007669"/>
    <property type="project" value="UniProtKB-SubCell"/>
</dbReference>
<feature type="transmembrane region" description="Helical" evidence="10">
    <location>
        <begin position="113"/>
        <end position="134"/>
    </location>
</feature>
<dbReference type="Pfam" id="PF00571">
    <property type="entry name" value="CBS"/>
    <property type="match status" value="1"/>
</dbReference>
<accession>A0A1M6NKE3</accession>
<keyword evidence="6 8" id="KW-0472">Membrane</keyword>
<evidence type="ECO:0000259" key="11">
    <source>
        <dbReference type="PROSITE" id="PS51371"/>
    </source>
</evidence>
<dbReference type="PROSITE" id="PS51371">
    <property type="entry name" value="CBS"/>
    <property type="match status" value="1"/>
</dbReference>
<evidence type="ECO:0000256" key="1">
    <source>
        <dbReference type="ARBA" id="ARBA00004651"/>
    </source>
</evidence>
<dbReference type="EMBL" id="FRAP01000001">
    <property type="protein sequence ID" value="SHJ96136.1"/>
    <property type="molecule type" value="Genomic_DNA"/>
</dbReference>
<evidence type="ECO:0000256" key="2">
    <source>
        <dbReference type="ARBA" id="ARBA00022475"/>
    </source>
</evidence>
<keyword evidence="5 8" id="KW-1133">Transmembrane helix</keyword>
<dbReference type="InterPro" id="IPR044751">
    <property type="entry name" value="Ion_transp-like_CBS"/>
</dbReference>
<dbReference type="AlphaFoldDB" id="A0A1M6NKE3"/>
<dbReference type="CDD" id="cd04590">
    <property type="entry name" value="CBS_pair_CorC_HlyC_assoc"/>
    <property type="match status" value="1"/>
</dbReference>